<comment type="caution">
    <text evidence="1">The sequence shown here is derived from an EMBL/GenBank/DDBJ whole genome shotgun (WGS) entry which is preliminary data.</text>
</comment>
<dbReference type="AlphaFoldDB" id="A0A835QGZ1"/>
<dbReference type="OrthoDB" id="1726137at2759"/>
<dbReference type="Proteomes" id="UP000636800">
    <property type="component" value="Chromosome 7"/>
</dbReference>
<sequence length="114" mass="12724">MNSGVILGRSPGFRRTKLRKEVAFKALLKEDSGSTSTRRLGELLAERDDDGGFEFAGSGRFAFSLSKLRTGFGGWRRDGGRIWFPRWALDSEGKLRRSKSCQKGEVTVQGRLDP</sequence>
<keyword evidence="2" id="KW-1185">Reference proteome</keyword>
<proteinExistence type="predicted"/>
<accession>A0A835QGZ1</accession>
<gene>
    <name evidence="1" type="ORF">HPP92_014962</name>
</gene>
<reference evidence="1 2" key="1">
    <citation type="journal article" date="2020" name="Nat. Food">
        <title>A phased Vanilla planifolia genome enables genetic improvement of flavour and production.</title>
        <authorList>
            <person name="Hasing T."/>
            <person name="Tang H."/>
            <person name="Brym M."/>
            <person name="Khazi F."/>
            <person name="Huang T."/>
            <person name="Chambers A.H."/>
        </authorList>
    </citation>
    <scope>NUCLEOTIDE SEQUENCE [LARGE SCALE GENOMIC DNA]</scope>
    <source>
        <tissue evidence="1">Leaf</tissue>
    </source>
</reference>
<dbReference type="EMBL" id="JADCNL010000007">
    <property type="protein sequence ID" value="KAG0473105.1"/>
    <property type="molecule type" value="Genomic_DNA"/>
</dbReference>
<name>A0A835QGZ1_VANPL</name>
<evidence type="ECO:0000313" key="2">
    <source>
        <dbReference type="Proteomes" id="UP000636800"/>
    </source>
</evidence>
<organism evidence="1 2">
    <name type="scientific">Vanilla planifolia</name>
    <name type="common">Vanilla</name>
    <dbReference type="NCBI Taxonomy" id="51239"/>
    <lineage>
        <taxon>Eukaryota</taxon>
        <taxon>Viridiplantae</taxon>
        <taxon>Streptophyta</taxon>
        <taxon>Embryophyta</taxon>
        <taxon>Tracheophyta</taxon>
        <taxon>Spermatophyta</taxon>
        <taxon>Magnoliopsida</taxon>
        <taxon>Liliopsida</taxon>
        <taxon>Asparagales</taxon>
        <taxon>Orchidaceae</taxon>
        <taxon>Vanilloideae</taxon>
        <taxon>Vanilleae</taxon>
        <taxon>Vanilla</taxon>
    </lineage>
</organism>
<protein>
    <submittedName>
        <fullName evidence="1">Uncharacterized protein</fullName>
    </submittedName>
</protein>
<evidence type="ECO:0000313" key="1">
    <source>
        <dbReference type="EMBL" id="KAG0473105.1"/>
    </source>
</evidence>